<dbReference type="PRINTS" id="PR00313">
    <property type="entry name" value="CABNDNGRPT"/>
</dbReference>
<evidence type="ECO:0000256" key="3">
    <source>
        <dbReference type="SAM" id="MobiDB-lite"/>
    </source>
</evidence>
<evidence type="ECO:0000256" key="1">
    <source>
        <dbReference type="ARBA" id="ARBA00004613"/>
    </source>
</evidence>
<keyword evidence="2" id="KW-0964">Secreted</keyword>
<protein>
    <submittedName>
        <fullName evidence="4">Unannotated protein</fullName>
    </submittedName>
</protein>
<evidence type="ECO:0000256" key="2">
    <source>
        <dbReference type="ARBA" id="ARBA00022525"/>
    </source>
</evidence>
<reference evidence="4" key="1">
    <citation type="submission" date="2020-05" db="EMBL/GenBank/DDBJ databases">
        <authorList>
            <person name="Chiriac C."/>
            <person name="Salcher M."/>
            <person name="Ghai R."/>
            <person name="Kavagutti S V."/>
        </authorList>
    </citation>
    <scope>NUCLEOTIDE SEQUENCE</scope>
</reference>
<dbReference type="InterPro" id="IPR018511">
    <property type="entry name" value="Hemolysin-typ_Ca-bd_CS"/>
</dbReference>
<dbReference type="Gene3D" id="2.150.10.10">
    <property type="entry name" value="Serralysin-like metalloprotease, C-terminal"/>
    <property type="match status" value="3"/>
</dbReference>
<dbReference type="SUPFAM" id="SSF51120">
    <property type="entry name" value="beta-Roll"/>
    <property type="match status" value="1"/>
</dbReference>
<comment type="subcellular location">
    <subcellularLocation>
        <location evidence="1">Secreted</location>
    </subcellularLocation>
</comment>
<dbReference type="InterPro" id="IPR050557">
    <property type="entry name" value="RTX_toxin/Mannuronan_C5-epim"/>
</dbReference>
<dbReference type="EMBL" id="CAFBML010000005">
    <property type="protein sequence ID" value="CAB4894669.1"/>
    <property type="molecule type" value="Genomic_DNA"/>
</dbReference>
<evidence type="ECO:0000313" key="4">
    <source>
        <dbReference type="EMBL" id="CAB4894669.1"/>
    </source>
</evidence>
<dbReference type="InterPro" id="IPR011049">
    <property type="entry name" value="Serralysin-like_metalloprot_C"/>
</dbReference>
<sequence length="441" mass="44449">MRHTRLYLALTLLVSLVGVPGVVYANSQLPCTISGTASSDRINGTPGDDIVCAGSGNDTVNGLGGNDVVYGGPGTDRLFGGAGSDVLIDESGNDILDGGAGDDELSGGLGNDILSGGLGNDEISGDAGGDRLTGGLGDDELSGGPGNDAVLGDGGADIIQGDGGIDSIQGGAGNDLINGGLDRDSIRAGSGLNSCLGDVADILLDTCTFDNSAPEIGVQAAVVKSFQAGTTIILNWSASDASGVDKSWGSIGGPPGWITNWCGFAIEAQRISGNEKNGVYQIECTVPENAVNETYSLFVSASDLLGNSTSISPQISFTISGGSSDNKAPEVIEINLDSSAKPGGDFSLIVSASDETGVASVYGWIMKDGGGFASYPDIGLYADALGPAQLITGTGKAGTYKQTLRFSEKAPTGSYTLWLSVVDDSGNRSFAQTEAKITVTN</sequence>
<gene>
    <name evidence="4" type="ORF">UFOPK3592_00117</name>
</gene>
<dbReference type="GO" id="GO:0005509">
    <property type="term" value="F:calcium ion binding"/>
    <property type="evidence" value="ECO:0007669"/>
    <property type="project" value="InterPro"/>
</dbReference>
<dbReference type="GO" id="GO:0005576">
    <property type="term" value="C:extracellular region"/>
    <property type="evidence" value="ECO:0007669"/>
    <property type="project" value="UniProtKB-SubCell"/>
</dbReference>
<name>A0A6J7FRM1_9ZZZZ</name>
<dbReference type="AlphaFoldDB" id="A0A6J7FRM1"/>
<feature type="region of interest" description="Disordered" evidence="3">
    <location>
        <begin position="124"/>
        <end position="143"/>
    </location>
</feature>
<dbReference type="PROSITE" id="PS00330">
    <property type="entry name" value="HEMOLYSIN_CALCIUM"/>
    <property type="match status" value="5"/>
</dbReference>
<dbReference type="PANTHER" id="PTHR38340:SF1">
    <property type="entry name" value="S-LAYER PROTEIN"/>
    <property type="match status" value="1"/>
</dbReference>
<organism evidence="4">
    <name type="scientific">freshwater metagenome</name>
    <dbReference type="NCBI Taxonomy" id="449393"/>
    <lineage>
        <taxon>unclassified sequences</taxon>
        <taxon>metagenomes</taxon>
        <taxon>ecological metagenomes</taxon>
    </lineage>
</organism>
<dbReference type="PANTHER" id="PTHR38340">
    <property type="entry name" value="S-LAYER PROTEIN"/>
    <property type="match status" value="1"/>
</dbReference>
<dbReference type="InterPro" id="IPR001343">
    <property type="entry name" value="Hemolysn_Ca-bd"/>
</dbReference>
<accession>A0A6J7FRM1</accession>
<dbReference type="Pfam" id="PF00353">
    <property type="entry name" value="HemolysinCabind"/>
    <property type="match status" value="3"/>
</dbReference>
<proteinExistence type="predicted"/>